<accession>A0ABR6GWH4</accession>
<dbReference type="Proteomes" id="UP000574369">
    <property type="component" value="Unassembled WGS sequence"/>
</dbReference>
<comment type="caution">
    <text evidence="2">The sequence shown here is derived from an EMBL/GenBank/DDBJ whole genome shotgun (WGS) entry which is preliminary data.</text>
</comment>
<gene>
    <name evidence="2" type="ORF">FHS28_003867</name>
</gene>
<evidence type="ECO:0000313" key="3">
    <source>
        <dbReference type="Proteomes" id="UP000574369"/>
    </source>
</evidence>
<feature type="region of interest" description="Disordered" evidence="1">
    <location>
        <begin position="369"/>
        <end position="390"/>
    </location>
</feature>
<keyword evidence="3" id="KW-1185">Reference proteome</keyword>
<protein>
    <submittedName>
        <fullName evidence="2">Uncharacterized protein</fullName>
    </submittedName>
</protein>
<name>A0ABR6GWH4_9BURK</name>
<reference evidence="2 3" key="1">
    <citation type="submission" date="2020-08" db="EMBL/GenBank/DDBJ databases">
        <title>Genomic Encyclopedia of Type Strains, Phase III (KMG-III): the genomes of soil and plant-associated and newly described type strains.</title>
        <authorList>
            <person name="Whitman W."/>
        </authorList>
    </citation>
    <scope>NUCLEOTIDE SEQUENCE [LARGE SCALE GENOMIC DNA]</scope>
    <source>
        <strain evidence="2 3">CECT 7247</strain>
    </source>
</reference>
<evidence type="ECO:0000313" key="2">
    <source>
        <dbReference type="EMBL" id="MBB3196455.1"/>
    </source>
</evidence>
<proteinExistence type="predicted"/>
<sequence length="413" mass="44436">MSILLRRLPSLFRPQRWIGGTPWGASSALRRLQQHLDVACGQALRCVDLSGHDATTLAEFPQSSIVPLQAHVDHLILPPGCTVSTVLRWTRSLALQTLTAHGVVPDRALRDQDLPSSLVLIHGDEGLLPADDMLRSTRLLELREPGARQPLHTSRQAPLSATAPVTIQDWMQAQAIVDRSLAHFMGAPTAAAQALEPHTLTADEVTHIVRVLRSFPTVLLPVRGRLACERALARLTEGAGALLTVSQARQLHIAITQARLAAIVPSPAGLSVADPTDLRWLQLLHAWITGAAAAPERREREAGVERDLMLRHQQLLSYTLDAVKPASPTFPPAAARPAASAPSLPAQSPSTLTVQACALITAQPSALITVSSSGSTRQPRRSGPPSQATVRCSAFRLRPRPGKAFRYLNVPVA</sequence>
<dbReference type="RefSeq" id="WP_088454641.1">
    <property type="nucleotide sequence ID" value="NZ_JACHXO010000007.1"/>
</dbReference>
<dbReference type="EMBL" id="JACHXO010000007">
    <property type="protein sequence ID" value="MBB3196455.1"/>
    <property type="molecule type" value="Genomic_DNA"/>
</dbReference>
<organism evidence="2 3">
    <name type="scientific">Roseateles terrae</name>
    <dbReference type="NCBI Taxonomy" id="431060"/>
    <lineage>
        <taxon>Bacteria</taxon>
        <taxon>Pseudomonadati</taxon>
        <taxon>Pseudomonadota</taxon>
        <taxon>Betaproteobacteria</taxon>
        <taxon>Burkholderiales</taxon>
        <taxon>Sphaerotilaceae</taxon>
        <taxon>Roseateles</taxon>
    </lineage>
</organism>
<evidence type="ECO:0000256" key="1">
    <source>
        <dbReference type="SAM" id="MobiDB-lite"/>
    </source>
</evidence>